<dbReference type="AlphaFoldDB" id="A0AA95F0B5"/>
<feature type="compositionally biased region" description="Polar residues" evidence="1">
    <location>
        <begin position="28"/>
        <end position="42"/>
    </location>
</feature>
<evidence type="ECO:0008006" key="4">
    <source>
        <dbReference type="Google" id="ProtNLM"/>
    </source>
</evidence>
<sequence length="105" mass="11663">MSYKPIDMQVSIPRTLELSSLQHHQQQRAANDQTLLGQQGQKTAEHEAKRSQKAESASQHGINDQESHQGNGQHSGNKKNNSEEQTEGTVPAQHPFKGKHIDFIG</sequence>
<evidence type="ECO:0000313" key="3">
    <source>
        <dbReference type="Proteomes" id="UP001178662"/>
    </source>
</evidence>
<organism evidence="2 3">
    <name type="scientific">Candidatus Cohnella colombiensis</name>
    <dbReference type="NCBI Taxonomy" id="3121368"/>
    <lineage>
        <taxon>Bacteria</taxon>
        <taxon>Bacillati</taxon>
        <taxon>Bacillota</taxon>
        <taxon>Bacilli</taxon>
        <taxon>Bacillales</taxon>
        <taxon>Paenibacillaceae</taxon>
        <taxon>Cohnella</taxon>
    </lineage>
</organism>
<keyword evidence="3" id="KW-1185">Reference proteome</keyword>
<reference evidence="2" key="1">
    <citation type="submission" date="2023-03" db="EMBL/GenBank/DDBJ databases">
        <title>Andean soil-derived lignocellulolytic bacterial consortium as a source of novel taxa and putative plastic-active enzymes.</title>
        <authorList>
            <person name="Diaz-Garcia L."/>
            <person name="Chuvochina M."/>
            <person name="Feuerriegel G."/>
            <person name="Bunk B."/>
            <person name="Sproer C."/>
            <person name="Streit W.R."/>
            <person name="Rodriguez L.M."/>
            <person name="Overmann J."/>
            <person name="Jimenez D.J."/>
        </authorList>
    </citation>
    <scope>NUCLEOTIDE SEQUENCE</scope>
    <source>
        <strain evidence="2">MAG 2441</strain>
    </source>
</reference>
<feature type="compositionally biased region" description="Polar residues" evidence="1">
    <location>
        <begin position="54"/>
        <end position="79"/>
    </location>
</feature>
<accession>A0AA95F0B5</accession>
<dbReference type="Proteomes" id="UP001178662">
    <property type="component" value="Chromosome"/>
</dbReference>
<evidence type="ECO:0000256" key="1">
    <source>
        <dbReference type="SAM" id="MobiDB-lite"/>
    </source>
</evidence>
<feature type="compositionally biased region" description="Basic and acidic residues" evidence="1">
    <location>
        <begin position="43"/>
        <end position="53"/>
    </location>
</feature>
<name>A0AA95F0B5_9BACL</name>
<proteinExistence type="predicted"/>
<gene>
    <name evidence="2" type="ORF">P0Y55_08985</name>
</gene>
<protein>
    <recommendedName>
        <fullName evidence="4">RNA polymerase subunit sigma</fullName>
    </recommendedName>
</protein>
<evidence type="ECO:0000313" key="2">
    <source>
        <dbReference type="EMBL" id="WEK56164.1"/>
    </source>
</evidence>
<dbReference type="EMBL" id="CP119317">
    <property type="protein sequence ID" value="WEK56164.1"/>
    <property type="molecule type" value="Genomic_DNA"/>
</dbReference>
<feature type="region of interest" description="Disordered" evidence="1">
    <location>
        <begin position="17"/>
        <end position="105"/>
    </location>
</feature>